<evidence type="ECO:0000313" key="3">
    <source>
        <dbReference type="EMBL" id="CAF3812948.1"/>
    </source>
</evidence>
<gene>
    <name evidence="2" type="ORF">OVA965_LOCUS16672</name>
    <name evidence="3" type="ORF">TMI583_LOCUS16682</name>
</gene>
<comment type="caution">
    <text evidence="3">The sequence shown here is derived from an EMBL/GenBank/DDBJ whole genome shotgun (WGS) entry which is preliminary data.</text>
</comment>
<dbReference type="AlphaFoldDB" id="A0A8S2JJI5"/>
<name>A0A8S2JJI5_9BILA</name>
<organism evidence="3 4">
    <name type="scientific">Didymodactylos carnosus</name>
    <dbReference type="NCBI Taxonomy" id="1234261"/>
    <lineage>
        <taxon>Eukaryota</taxon>
        <taxon>Metazoa</taxon>
        <taxon>Spiralia</taxon>
        <taxon>Gnathifera</taxon>
        <taxon>Rotifera</taxon>
        <taxon>Eurotatoria</taxon>
        <taxon>Bdelloidea</taxon>
        <taxon>Philodinida</taxon>
        <taxon>Philodinidae</taxon>
        <taxon>Didymodactylos</taxon>
    </lineage>
</organism>
<protein>
    <submittedName>
        <fullName evidence="3">Uncharacterized protein</fullName>
    </submittedName>
</protein>
<feature type="non-terminal residue" evidence="3">
    <location>
        <position position="1"/>
    </location>
</feature>
<dbReference type="Proteomes" id="UP000677228">
    <property type="component" value="Unassembled WGS sequence"/>
</dbReference>
<feature type="region of interest" description="Disordered" evidence="1">
    <location>
        <begin position="1"/>
        <end position="25"/>
    </location>
</feature>
<sequence>SPSRPTYTPSKAANRQQAYIRRQKNRNVDSNVLAIRPQDQQWHTKPVGAVLSASTTNIRPDVRVVRGLTRERVDSTLGPIINL</sequence>
<reference evidence="3" key="1">
    <citation type="submission" date="2021-02" db="EMBL/GenBank/DDBJ databases">
        <authorList>
            <person name="Nowell W R."/>
        </authorList>
    </citation>
    <scope>NUCLEOTIDE SEQUENCE</scope>
</reference>
<evidence type="ECO:0000313" key="4">
    <source>
        <dbReference type="Proteomes" id="UP000682733"/>
    </source>
</evidence>
<dbReference type="Proteomes" id="UP000682733">
    <property type="component" value="Unassembled WGS sequence"/>
</dbReference>
<accession>A0A8S2JJI5</accession>
<feature type="compositionally biased region" description="Polar residues" evidence="1">
    <location>
        <begin position="1"/>
        <end position="17"/>
    </location>
</feature>
<evidence type="ECO:0000313" key="2">
    <source>
        <dbReference type="EMBL" id="CAF1044868.1"/>
    </source>
</evidence>
<proteinExistence type="predicted"/>
<evidence type="ECO:0000256" key="1">
    <source>
        <dbReference type="SAM" id="MobiDB-lite"/>
    </source>
</evidence>
<dbReference type="EMBL" id="CAJNOK010007796">
    <property type="protein sequence ID" value="CAF1044868.1"/>
    <property type="molecule type" value="Genomic_DNA"/>
</dbReference>
<dbReference type="EMBL" id="CAJOBA010007808">
    <property type="protein sequence ID" value="CAF3812948.1"/>
    <property type="molecule type" value="Genomic_DNA"/>
</dbReference>